<dbReference type="GO" id="GO:0005886">
    <property type="term" value="C:plasma membrane"/>
    <property type="evidence" value="ECO:0007669"/>
    <property type="project" value="UniProtKB-SubCell"/>
</dbReference>
<dbReference type="InterPro" id="IPR035681">
    <property type="entry name" value="ComA-like_MBL"/>
</dbReference>
<proteinExistence type="predicted"/>
<dbReference type="InterPro" id="IPR004477">
    <property type="entry name" value="ComEC_N"/>
</dbReference>
<dbReference type="GO" id="GO:0030420">
    <property type="term" value="P:establishment of competence for transformation"/>
    <property type="evidence" value="ECO:0007669"/>
    <property type="project" value="InterPro"/>
</dbReference>
<dbReference type="EMBL" id="CP038635">
    <property type="protein sequence ID" value="QBY52706.1"/>
    <property type="molecule type" value="Genomic_DNA"/>
</dbReference>
<evidence type="ECO:0000256" key="4">
    <source>
        <dbReference type="ARBA" id="ARBA00022989"/>
    </source>
</evidence>
<dbReference type="InterPro" id="IPR025405">
    <property type="entry name" value="DUF4131"/>
</dbReference>
<sequence>MRVFVVAFVAGCWLLQQQATLPRQDVVRVAAAGLVLAAIAMLLRGRRLRAAWRGLVLAAVAAVAVGAAFCWAAWRADMRLREWLPASLESRDLDVQGVVSGLPSESAGGVRFAFTVGKTVPDGADEPGLTLPGRLLLHWRDAPPDLYPGQRYTLTIRLRRPRGLANPFGFDYAYWLLAQGYGATGYVRRAHGPPQEATRERLAWRIEAWRAAVRDHLRAALPDDARYGPVLVALVIGDQRGIDTEDWQLFRRTGISHLVSISGLHITMIAGMAGSFAGMLWRHSFGLGRRLRRPLPLWLPARHAALVTAVAGAVTYGLLAGMQVPALRTVAMLCVAALAVWSGRAPPASVVLACAALAALLLDPWAVMSPGFWLSFGAVAVIFYAARSGHGAPETRWQRMRATLAAAARTQWAVTAGLVPLTLLLFQQVSVVSPLANAIAIPVVSLLVTPLSLAAAAAPAMLATPLLAVAHQAMVWLAALLGWLSGLPWAMWEAPASGPLPLLLALLGIALLLAPPASAAARLHGGLLVLPLVLARGPPVAHGEFRAVMLDVGQGTAVLVQTRTHALLYDTGPGYASGSSAGAQVVVPVLRGLGLGRLDQLMVSHEDADHAGGVADVAAAVAVAARSTGAPPHHALLGPPASGWAPCADGQQWDWDGVRFTVLHPLPLQSQQAAIASNARSCVLSVATARHRLLLTGDIGVAEERALIDRLPPEALHADVMVVAHHGSGTSSGAAWLDAVRPRAAVFQLGYANRYRHPRADVWERYGRAGIARYRTDETGAVTMATAPAGYTLSVFRQAEPRYWRTRPDAPR</sequence>
<feature type="transmembrane region" description="Helical" evidence="6">
    <location>
        <begin position="301"/>
        <end position="319"/>
    </location>
</feature>
<name>A0A4P7LA10_9BURK</name>
<comment type="subcellular location">
    <subcellularLocation>
        <location evidence="1">Cell membrane</location>
        <topology evidence="1">Multi-pass membrane protein</topology>
    </subcellularLocation>
</comment>
<evidence type="ECO:0000256" key="3">
    <source>
        <dbReference type="ARBA" id="ARBA00022692"/>
    </source>
</evidence>
<gene>
    <name evidence="8" type="ORF">E0W60_16130</name>
</gene>
<dbReference type="InterPro" id="IPR036866">
    <property type="entry name" value="RibonucZ/Hydroxyglut_hydro"/>
</dbReference>
<dbReference type="SUPFAM" id="SSF56281">
    <property type="entry name" value="Metallo-hydrolase/oxidoreductase"/>
    <property type="match status" value="1"/>
</dbReference>
<dbReference type="Proteomes" id="UP000295294">
    <property type="component" value="Chromosome 2"/>
</dbReference>
<feature type="transmembrane region" description="Helical" evidence="6">
    <location>
        <begin position="55"/>
        <end position="74"/>
    </location>
</feature>
<evidence type="ECO:0000259" key="7">
    <source>
        <dbReference type="SMART" id="SM00849"/>
    </source>
</evidence>
<dbReference type="InterPro" id="IPR052159">
    <property type="entry name" value="Competence_DNA_uptake"/>
</dbReference>
<feature type="transmembrane region" description="Helical" evidence="6">
    <location>
        <begin position="372"/>
        <end position="390"/>
    </location>
</feature>
<dbReference type="KEGG" id="cox:E0W60_16130"/>
<feature type="transmembrane region" description="Helical" evidence="6">
    <location>
        <begin position="438"/>
        <end position="462"/>
    </location>
</feature>
<dbReference type="Gene3D" id="3.60.15.10">
    <property type="entry name" value="Ribonuclease Z/Hydroxyacylglutathione hydrolase-like"/>
    <property type="match status" value="1"/>
</dbReference>
<evidence type="ECO:0000256" key="6">
    <source>
        <dbReference type="SAM" id="Phobius"/>
    </source>
</evidence>
<dbReference type="PANTHER" id="PTHR30619:SF1">
    <property type="entry name" value="RECOMBINATION PROTEIN 2"/>
    <property type="match status" value="1"/>
</dbReference>
<evidence type="ECO:0000256" key="2">
    <source>
        <dbReference type="ARBA" id="ARBA00022475"/>
    </source>
</evidence>
<feature type="transmembrane region" description="Helical" evidence="6">
    <location>
        <begin position="348"/>
        <end position="366"/>
    </location>
</feature>
<dbReference type="Pfam" id="PF13567">
    <property type="entry name" value="DUF4131"/>
    <property type="match status" value="1"/>
</dbReference>
<dbReference type="PANTHER" id="PTHR30619">
    <property type="entry name" value="DNA INTERNALIZATION/COMPETENCE PROTEIN COMEC/REC2"/>
    <property type="match status" value="1"/>
</dbReference>
<dbReference type="InterPro" id="IPR001279">
    <property type="entry name" value="Metallo-B-lactamas"/>
</dbReference>
<dbReference type="Pfam" id="PF00753">
    <property type="entry name" value="Lactamase_B"/>
    <property type="match status" value="1"/>
</dbReference>
<feature type="domain" description="Metallo-beta-lactamase" evidence="7">
    <location>
        <begin position="554"/>
        <end position="751"/>
    </location>
</feature>
<accession>A0A4P7LA10</accession>
<keyword evidence="2" id="KW-1003">Cell membrane</keyword>
<keyword evidence="3 6" id="KW-0812">Transmembrane</keyword>
<feature type="transmembrane region" description="Helical" evidence="6">
    <location>
        <begin position="474"/>
        <end position="492"/>
    </location>
</feature>
<dbReference type="RefSeq" id="WP_135704943.1">
    <property type="nucleotide sequence ID" value="NZ_CP038635.1"/>
</dbReference>
<dbReference type="CDD" id="cd07731">
    <property type="entry name" value="ComA-like_MBL-fold"/>
    <property type="match status" value="1"/>
</dbReference>
<dbReference type="OrthoDB" id="9761531at2"/>
<dbReference type="STRING" id="1349762.GCA_001592245_01973"/>
<dbReference type="NCBIfam" id="TIGR00361">
    <property type="entry name" value="ComEC_Rec2"/>
    <property type="match status" value="1"/>
</dbReference>
<evidence type="ECO:0000256" key="5">
    <source>
        <dbReference type="ARBA" id="ARBA00023136"/>
    </source>
</evidence>
<evidence type="ECO:0000313" key="9">
    <source>
        <dbReference type="Proteomes" id="UP000295294"/>
    </source>
</evidence>
<dbReference type="NCBIfam" id="TIGR00360">
    <property type="entry name" value="ComEC_N-term"/>
    <property type="match status" value="1"/>
</dbReference>
<organism evidence="8 9">
    <name type="scientific">Cupriavidus oxalaticus</name>
    <dbReference type="NCBI Taxonomy" id="96344"/>
    <lineage>
        <taxon>Bacteria</taxon>
        <taxon>Pseudomonadati</taxon>
        <taxon>Pseudomonadota</taxon>
        <taxon>Betaproteobacteria</taxon>
        <taxon>Burkholderiales</taxon>
        <taxon>Burkholderiaceae</taxon>
        <taxon>Cupriavidus</taxon>
    </lineage>
</organism>
<feature type="transmembrane region" description="Helical" evidence="6">
    <location>
        <begin position="258"/>
        <end position="281"/>
    </location>
</feature>
<keyword evidence="4 6" id="KW-1133">Transmembrane helix</keyword>
<keyword evidence="5 6" id="KW-0472">Membrane</keyword>
<evidence type="ECO:0000313" key="8">
    <source>
        <dbReference type="EMBL" id="QBY52706.1"/>
    </source>
</evidence>
<dbReference type="SMART" id="SM00849">
    <property type="entry name" value="Lactamase_B"/>
    <property type="match status" value="1"/>
</dbReference>
<dbReference type="InterPro" id="IPR004797">
    <property type="entry name" value="Competence_ComEC/Rec2"/>
</dbReference>
<protein>
    <submittedName>
        <fullName evidence="8">DNA internalization-related competence protein ComEC/Rec2</fullName>
    </submittedName>
</protein>
<dbReference type="AlphaFoldDB" id="A0A4P7LA10"/>
<evidence type="ECO:0000256" key="1">
    <source>
        <dbReference type="ARBA" id="ARBA00004651"/>
    </source>
</evidence>
<feature type="transmembrane region" description="Helical" evidence="6">
    <location>
        <begin position="26"/>
        <end position="43"/>
    </location>
</feature>
<reference evidence="8 9" key="1">
    <citation type="submission" date="2019-03" db="EMBL/GenBank/DDBJ databases">
        <title>Efficiently degradation of phenoxyalkanoic acid herbicides by Cupriavidus oxalaticus strain X32.</title>
        <authorList>
            <person name="Sheng X."/>
        </authorList>
    </citation>
    <scope>NUCLEOTIDE SEQUENCE [LARGE SCALE GENOMIC DNA]</scope>
    <source>
        <strain evidence="8 9">X32</strain>
    </source>
</reference>
<feature type="transmembrane region" description="Helical" evidence="6">
    <location>
        <begin position="402"/>
        <end position="426"/>
    </location>
</feature>
<dbReference type="Pfam" id="PF03772">
    <property type="entry name" value="Competence"/>
    <property type="match status" value="1"/>
</dbReference>